<dbReference type="GO" id="GO:0005524">
    <property type="term" value="F:ATP binding"/>
    <property type="evidence" value="ECO:0007669"/>
    <property type="project" value="InterPro"/>
</dbReference>
<name>A0A4R8ILA5_9GAMM</name>
<evidence type="ECO:0000256" key="1">
    <source>
        <dbReference type="ARBA" id="ARBA00022527"/>
    </source>
</evidence>
<dbReference type="EMBL" id="SOQX01000003">
    <property type="protein sequence ID" value="TDY01571.1"/>
    <property type="molecule type" value="Genomic_DNA"/>
</dbReference>
<keyword evidence="3 5" id="KW-0547">Nucleotide-binding</keyword>
<dbReference type="Proteomes" id="UP000294914">
    <property type="component" value="Unassembled WGS sequence"/>
</dbReference>
<comment type="function">
    <text evidence="5">Bifunctional serine/threonine kinase and phosphorylase involved in the regulation of the phosphoenolpyruvate synthase (PEPS) by catalyzing its phosphorylation/dephosphorylation.</text>
</comment>
<dbReference type="EC" id="2.7.4.28" evidence="5"/>
<comment type="similarity">
    <text evidence="5">Belongs to the pyruvate, phosphate/water dikinase regulatory protein family. PSRP subfamily.</text>
</comment>
<dbReference type="InterPro" id="IPR005177">
    <property type="entry name" value="Kinase-pyrophosphorylase"/>
</dbReference>
<proteinExistence type="inferred from homology"/>
<dbReference type="Pfam" id="PF03618">
    <property type="entry name" value="Kinase-PPPase"/>
    <property type="match status" value="1"/>
</dbReference>
<dbReference type="GO" id="GO:0016776">
    <property type="term" value="F:phosphotransferase activity, phosphate group as acceptor"/>
    <property type="evidence" value="ECO:0007669"/>
    <property type="project" value="UniProtKB-UniRule"/>
</dbReference>
<keyword evidence="4 5" id="KW-0418">Kinase</keyword>
<organism evidence="6 7">
    <name type="scientific">Thiohalophilus thiocyanatoxydans</name>
    <dbReference type="NCBI Taxonomy" id="381308"/>
    <lineage>
        <taxon>Bacteria</taxon>
        <taxon>Pseudomonadati</taxon>
        <taxon>Pseudomonadota</taxon>
        <taxon>Gammaproteobacteria</taxon>
        <taxon>Thiohalomonadales</taxon>
        <taxon>Thiohalophilaceae</taxon>
        <taxon>Thiohalophilus</taxon>
    </lineage>
</organism>
<dbReference type="RefSeq" id="WP_134082738.1">
    <property type="nucleotide sequence ID" value="NZ_SOQX01000003.1"/>
</dbReference>
<keyword evidence="1 5" id="KW-0723">Serine/threonine-protein kinase</keyword>
<keyword evidence="7" id="KW-1185">Reference proteome</keyword>
<feature type="binding site" evidence="5">
    <location>
        <begin position="154"/>
        <end position="161"/>
    </location>
    <ligand>
        <name>ADP</name>
        <dbReference type="ChEBI" id="CHEBI:456216"/>
    </ligand>
</feature>
<dbReference type="AlphaFoldDB" id="A0A4R8ILA5"/>
<dbReference type="NCBIfam" id="NF003742">
    <property type="entry name" value="PRK05339.1"/>
    <property type="match status" value="1"/>
</dbReference>
<accession>A0A4R8ILA5</accession>
<gene>
    <name evidence="6" type="ORF">EDC23_1460</name>
</gene>
<comment type="catalytic activity">
    <reaction evidence="5">
        <text>[pyruvate, water dikinase]-phosphate + phosphate + H(+) = [pyruvate, water dikinase] + diphosphate</text>
        <dbReference type="Rhea" id="RHEA:48580"/>
        <dbReference type="Rhea" id="RHEA-COMP:11425"/>
        <dbReference type="Rhea" id="RHEA-COMP:11426"/>
        <dbReference type="ChEBI" id="CHEBI:15378"/>
        <dbReference type="ChEBI" id="CHEBI:33019"/>
        <dbReference type="ChEBI" id="CHEBI:43176"/>
        <dbReference type="ChEBI" id="CHEBI:43474"/>
        <dbReference type="ChEBI" id="CHEBI:68546"/>
        <dbReference type="EC" id="2.7.4.28"/>
    </reaction>
</comment>
<reference evidence="6 7" key="1">
    <citation type="submission" date="2019-03" db="EMBL/GenBank/DDBJ databases">
        <title>Genomic Encyclopedia of Type Strains, Phase IV (KMG-IV): sequencing the most valuable type-strain genomes for metagenomic binning, comparative biology and taxonomic classification.</title>
        <authorList>
            <person name="Goeker M."/>
        </authorList>
    </citation>
    <scope>NUCLEOTIDE SEQUENCE [LARGE SCALE GENOMIC DNA]</scope>
    <source>
        <strain evidence="6 7">DSM 16326</strain>
    </source>
</reference>
<comment type="caution">
    <text evidence="6">The sequence shown here is derived from an EMBL/GenBank/DDBJ whole genome shotgun (WGS) entry which is preliminary data.</text>
</comment>
<dbReference type="GO" id="GO:0043531">
    <property type="term" value="F:ADP binding"/>
    <property type="evidence" value="ECO:0007669"/>
    <property type="project" value="UniProtKB-UniRule"/>
</dbReference>
<sequence length="274" mass="31302">MTDKRAVFFVSDSTAITAETLGHSLMTQFAGQSFDYRTLRFIDSEEKACEARDRINAAHREQGLRPIIFSTLVVSAIHEIVASSEGLFIDFMDSFLSPLEEELGSRRVASVGHTHGVVTQEHYRHRMDAVNFALQNDDGGSIRQYERADLILVGVSRSGKTPTSVFLAIHYGVFVANYPLVDEELEESRLPADLKPWRDKLFGLTIQPERLQQIRQERSPESRYAALHQCQYEVRQVEALFRHNRIEYLDVTSKSIEEIATYILKATSLDHRRL</sequence>
<evidence type="ECO:0000256" key="2">
    <source>
        <dbReference type="ARBA" id="ARBA00022679"/>
    </source>
</evidence>
<keyword evidence="2 5" id="KW-0808">Transferase</keyword>
<evidence type="ECO:0000256" key="3">
    <source>
        <dbReference type="ARBA" id="ARBA00022741"/>
    </source>
</evidence>
<protein>
    <recommendedName>
        <fullName evidence="5">Putative phosphoenolpyruvate synthase regulatory protein</fullName>
        <shortName evidence="5">PEP synthase regulatory protein</shortName>
        <shortName evidence="5">PSRP</shortName>
        <ecNumber evidence="5">2.7.11.33</ecNumber>
        <ecNumber evidence="5">2.7.4.28</ecNumber>
    </recommendedName>
    <alternativeName>
        <fullName evidence="5">Pyruvate, water dikinase regulatory protein</fullName>
    </alternativeName>
</protein>
<comment type="catalytic activity">
    <reaction evidence="5">
        <text>[pyruvate, water dikinase] + ADP = [pyruvate, water dikinase]-phosphate + AMP + H(+)</text>
        <dbReference type="Rhea" id="RHEA:46020"/>
        <dbReference type="Rhea" id="RHEA-COMP:11425"/>
        <dbReference type="Rhea" id="RHEA-COMP:11426"/>
        <dbReference type="ChEBI" id="CHEBI:15378"/>
        <dbReference type="ChEBI" id="CHEBI:43176"/>
        <dbReference type="ChEBI" id="CHEBI:68546"/>
        <dbReference type="ChEBI" id="CHEBI:456215"/>
        <dbReference type="ChEBI" id="CHEBI:456216"/>
        <dbReference type="EC" id="2.7.11.33"/>
    </reaction>
</comment>
<dbReference type="HAMAP" id="MF_01062">
    <property type="entry name" value="PSRP"/>
    <property type="match status" value="1"/>
</dbReference>
<evidence type="ECO:0000256" key="4">
    <source>
        <dbReference type="ARBA" id="ARBA00022777"/>
    </source>
</evidence>
<dbReference type="OrthoDB" id="9782201at2"/>
<evidence type="ECO:0000313" key="6">
    <source>
        <dbReference type="EMBL" id="TDY01571.1"/>
    </source>
</evidence>
<evidence type="ECO:0000313" key="7">
    <source>
        <dbReference type="Proteomes" id="UP000294914"/>
    </source>
</evidence>
<dbReference type="PANTHER" id="PTHR31756">
    <property type="entry name" value="PYRUVATE, PHOSPHATE DIKINASE REGULATORY PROTEIN 1, CHLOROPLASTIC"/>
    <property type="match status" value="1"/>
</dbReference>
<evidence type="ECO:0000256" key="5">
    <source>
        <dbReference type="HAMAP-Rule" id="MF_01062"/>
    </source>
</evidence>
<dbReference type="GO" id="GO:0004674">
    <property type="term" value="F:protein serine/threonine kinase activity"/>
    <property type="evidence" value="ECO:0007669"/>
    <property type="project" value="UniProtKB-UniRule"/>
</dbReference>
<dbReference type="PANTHER" id="PTHR31756:SF3">
    <property type="entry name" value="PYRUVATE, PHOSPHATE DIKINASE REGULATORY PROTEIN 1, CHLOROPLASTIC"/>
    <property type="match status" value="1"/>
</dbReference>
<dbReference type="InterPro" id="IPR026530">
    <property type="entry name" value="PSRP"/>
</dbReference>
<dbReference type="EC" id="2.7.11.33" evidence="5"/>